<organism evidence="1 2">
    <name type="scientific">Fusobacterium ulcerans</name>
    <dbReference type="NCBI Taxonomy" id="861"/>
    <lineage>
        <taxon>Bacteria</taxon>
        <taxon>Fusobacteriati</taxon>
        <taxon>Fusobacteriota</taxon>
        <taxon>Fusobacteriia</taxon>
        <taxon>Fusobacteriales</taxon>
        <taxon>Fusobacteriaceae</taxon>
        <taxon>Fusobacterium</taxon>
    </lineage>
</organism>
<gene>
    <name evidence="1" type="ORF">NCTC12112_02025</name>
</gene>
<dbReference type="RefSeq" id="WP_005981893.1">
    <property type="nucleotide sequence ID" value="NZ_CABKNW010000005.1"/>
</dbReference>
<evidence type="ECO:0000313" key="1">
    <source>
        <dbReference type="EMBL" id="SQJ06799.1"/>
    </source>
</evidence>
<sequence length="200" mass="22920">MRVLFIGNSHTYFNDMPHIFKMICKENNIAMEVTMIAHGYKGLDFHKDEPEVRFNILYGDYDYVVLQHLQSGFDEKVLGTSVEAINKFIKMAGSKAVLYMPWTLKGEEDKQKAMSDAYLNLGLKLNIAVAPVGIIWWNFKKKHPEIELYFKDNKHASEAGSTLAAYTIFNTIFNKKASCKTDVCVDMADEAYKVIEELKK</sequence>
<protein>
    <recommendedName>
        <fullName evidence="3">SGNH/GDSL hydrolase family protein</fullName>
    </recommendedName>
</protein>
<evidence type="ECO:0000313" key="2">
    <source>
        <dbReference type="Proteomes" id="UP000249008"/>
    </source>
</evidence>
<dbReference type="InterPro" id="IPR036514">
    <property type="entry name" value="SGNH_hydro_sf"/>
</dbReference>
<reference evidence="1 2" key="1">
    <citation type="submission" date="2018-06" db="EMBL/GenBank/DDBJ databases">
        <authorList>
            <consortium name="Pathogen Informatics"/>
            <person name="Doyle S."/>
        </authorList>
    </citation>
    <scope>NUCLEOTIDE SEQUENCE [LARGE SCALE GENOMIC DNA]</scope>
    <source>
        <strain evidence="1 2">NCTC12112</strain>
    </source>
</reference>
<dbReference type="Gene3D" id="3.40.50.1110">
    <property type="entry name" value="SGNH hydrolase"/>
    <property type="match status" value="1"/>
</dbReference>
<proteinExistence type="predicted"/>
<dbReference type="Proteomes" id="UP000249008">
    <property type="component" value="Chromosome 1"/>
</dbReference>
<evidence type="ECO:0008006" key="3">
    <source>
        <dbReference type="Google" id="ProtNLM"/>
    </source>
</evidence>
<name>A0AAX2JD03_9FUSO</name>
<dbReference type="SUPFAM" id="SSF52266">
    <property type="entry name" value="SGNH hydrolase"/>
    <property type="match status" value="1"/>
</dbReference>
<dbReference type="EMBL" id="LS483487">
    <property type="protein sequence ID" value="SQJ06799.1"/>
    <property type="molecule type" value="Genomic_DNA"/>
</dbReference>
<dbReference type="AlphaFoldDB" id="A0AAX2JD03"/>
<dbReference type="KEGG" id="ful:C4N20_00765"/>
<accession>A0AAX2JD03</accession>
<dbReference type="GeneID" id="78453320"/>